<organism evidence="2 3">
    <name type="scientific">Cudoniella acicularis</name>
    <dbReference type="NCBI Taxonomy" id="354080"/>
    <lineage>
        <taxon>Eukaryota</taxon>
        <taxon>Fungi</taxon>
        <taxon>Dikarya</taxon>
        <taxon>Ascomycota</taxon>
        <taxon>Pezizomycotina</taxon>
        <taxon>Leotiomycetes</taxon>
        <taxon>Helotiales</taxon>
        <taxon>Tricladiaceae</taxon>
        <taxon>Cudoniella</taxon>
    </lineage>
</organism>
<evidence type="ECO:0000313" key="2">
    <source>
        <dbReference type="EMBL" id="KAF4625717.1"/>
    </source>
</evidence>
<accession>A0A8H4RCJ9</accession>
<dbReference type="Pfam" id="PF20150">
    <property type="entry name" value="2EXR"/>
    <property type="match status" value="1"/>
</dbReference>
<evidence type="ECO:0000259" key="1">
    <source>
        <dbReference type="Pfam" id="PF20150"/>
    </source>
</evidence>
<dbReference type="EMBL" id="JAAMPI010001311">
    <property type="protein sequence ID" value="KAF4625717.1"/>
    <property type="molecule type" value="Genomic_DNA"/>
</dbReference>
<reference evidence="2 3" key="1">
    <citation type="submission" date="2020-03" db="EMBL/GenBank/DDBJ databases">
        <title>Draft Genome Sequence of Cudoniella acicularis.</title>
        <authorList>
            <person name="Buettner E."/>
            <person name="Kellner H."/>
        </authorList>
    </citation>
    <scope>NUCLEOTIDE SEQUENCE [LARGE SCALE GENOMIC DNA]</scope>
    <source>
        <strain evidence="2 3">DSM 108380</strain>
    </source>
</reference>
<proteinExistence type="predicted"/>
<sequence length="234" mass="26914">MDQKATGSRLCSITPVPAILHANRESRDARLKHYKLEFGCEHHTFFSRGTQHPTEIYTKPSMPTIYANDKVDQIYYTPQSLCNAWHSAIANHLRKNNARTVGVNIGHCRDEIAPFYLVEGFYILHNSGVSEILIFDEDMSAWKRMAKGEDFKVADKGYVAPDIRSYLASRQRNLKQNIQQLHSSFTESGDVRPFSSLDHVYFAWHERFRGLVKSNRLEEGKMPTIKVCEQKGLH</sequence>
<evidence type="ECO:0000313" key="3">
    <source>
        <dbReference type="Proteomes" id="UP000566819"/>
    </source>
</evidence>
<comment type="caution">
    <text evidence="2">The sequence shown here is derived from an EMBL/GenBank/DDBJ whole genome shotgun (WGS) entry which is preliminary data.</text>
</comment>
<feature type="domain" description="2EXR" evidence="1">
    <location>
        <begin position="14"/>
        <end position="72"/>
    </location>
</feature>
<gene>
    <name evidence="2" type="ORF">G7Y89_g12446</name>
</gene>
<name>A0A8H4RCJ9_9HELO</name>
<dbReference type="AlphaFoldDB" id="A0A8H4RCJ9"/>
<keyword evidence="3" id="KW-1185">Reference proteome</keyword>
<dbReference type="Proteomes" id="UP000566819">
    <property type="component" value="Unassembled WGS sequence"/>
</dbReference>
<protein>
    <recommendedName>
        <fullName evidence="1">2EXR domain-containing protein</fullName>
    </recommendedName>
</protein>
<dbReference type="InterPro" id="IPR045518">
    <property type="entry name" value="2EXR"/>
</dbReference>